<reference evidence="1" key="1">
    <citation type="submission" date="2020-12" db="EMBL/GenBank/DDBJ databases">
        <title>Metabolic potential, ecology and presence of endohyphal bacteria is reflected in genomic diversity of Mucoromycotina.</title>
        <authorList>
            <person name="Muszewska A."/>
            <person name="Okrasinska A."/>
            <person name="Steczkiewicz K."/>
            <person name="Drgas O."/>
            <person name="Orlowska M."/>
            <person name="Perlinska-Lenart U."/>
            <person name="Aleksandrzak-Piekarczyk T."/>
            <person name="Szatraj K."/>
            <person name="Zielenkiewicz U."/>
            <person name="Pilsyk S."/>
            <person name="Malc E."/>
            <person name="Mieczkowski P."/>
            <person name="Kruszewska J.S."/>
            <person name="Biernat P."/>
            <person name="Pawlowska J."/>
        </authorList>
    </citation>
    <scope>NUCLEOTIDE SEQUENCE</scope>
    <source>
        <strain evidence="1">WA0000051536</strain>
    </source>
</reference>
<keyword evidence="2" id="KW-1185">Reference proteome</keyword>
<evidence type="ECO:0000313" key="2">
    <source>
        <dbReference type="Proteomes" id="UP000612746"/>
    </source>
</evidence>
<dbReference type="Proteomes" id="UP000612746">
    <property type="component" value="Unassembled WGS sequence"/>
</dbReference>
<sequence length="160" mass="17181">MDFCSGLRGYGSVIVVSQHSLNKIHESGGRGCDCDYGHGHGHDDDRGDGCDCGFDHVRGFGDCGNGHGQNHPKCGDYVRNGHVRYGQGYDQIGCGHDHAGGGHDDRGYPVYDGHDESDPHNLGPLTAGLGVELKFGWRLPGRVVLIVHDLQDSERLDASS</sequence>
<dbReference type="AlphaFoldDB" id="A0A8H7UF91"/>
<gene>
    <name evidence="1" type="ORF">INT44_008242</name>
</gene>
<name>A0A8H7UF91_9FUNG</name>
<dbReference type="EMBL" id="JAEPRA010000012">
    <property type="protein sequence ID" value="KAG2177728.1"/>
    <property type="molecule type" value="Genomic_DNA"/>
</dbReference>
<comment type="caution">
    <text evidence="1">The sequence shown here is derived from an EMBL/GenBank/DDBJ whole genome shotgun (WGS) entry which is preliminary data.</text>
</comment>
<proteinExistence type="predicted"/>
<protein>
    <submittedName>
        <fullName evidence="1">Uncharacterized protein</fullName>
    </submittedName>
</protein>
<organism evidence="1 2">
    <name type="scientific">Umbelopsis vinacea</name>
    <dbReference type="NCBI Taxonomy" id="44442"/>
    <lineage>
        <taxon>Eukaryota</taxon>
        <taxon>Fungi</taxon>
        <taxon>Fungi incertae sedis</taxon>
        <taxon>Mucoromycota</taxon>
        <taxon>Mucoromycotina</taxon>
        <taxon>Umbelopsidomycetes</taxon>
        <taxon>Umbelopsidales</taxon>
        <taxon>Umbelopsidaceae</taxon>
        <taxon>Umbelopsis</taxon>
    </lineage>
</organism>
<accession>A0A8H7UF91</accession>
<evidence type="ECO:0000313" key="1">
    <source>
        <dbReference type="EMBL" id="KAG2177728.1"/>
    </source>
</evidence>